<dbReference type="InterPro" id="IPR001775">
    <property type="entry name" value="GspD/PilQ"/>
</dbReference>
<dbReference type="PRINTS" id="PR00811">
    <property type="entry name" value="BCTERIALGSPD"/>
</dbReference>
<reference evidence="4 6" key="1">
    <citation type="submission" date="2016-10" db="EMBL/GenBank/DDBJ databases">
        <authorList>
            <person name="de Groot N.N."/>
        </authorList>
    </citation>
    <scope>NUCLEOTIDE SEQUENCE [LARGE SCALE GENOMIC DNA]</scope>
    <source>
        <strain evidence="4 6">LMG 26867</strain>
    </source>
</reference>
<dbReference type="EMBL" id="LT629762">
    <property type="protein sequence ID" value="SDT62345.1"/>
    <property type="molecule type" value="Genomic_DNA"/>
</dbReference>
<dbReference type="EMBL" id="LT629762">
    <property type="protein sequence ID" value="SDT62454.1"/>
    <property type="molecule type" value="Genomic_DNA"/>
</dbReference>
<evidence type="ECO:0000313" key="6">
    <source>
        <dbReference type="Proteomes" id="UP000198481"/>
    </source>
</evidence>
<dbReference type="PANTHER" id="PTHR30604">
    <property type="entry name" value="PROTEIN TRANSPORT PROTEIN HOFQ"/>
    <property type="match status" value="1"/>
</dbReference>
<comment type="similarity">
    <text evidence="1">Belongs to the bacterial secretin family.</text>
</comment>
<dbReference type="Proteomes" id="UP000198481">
    <property type="component" value="Chromosome I"/>
</dbReference>
<dbReference type="InterPro" id="IPR051808">
    <property type="entry name" value="Type_IV_pilus_biogenesis"/>
</dbReference>
<evidence type="ECO:0000256" key="1">
    <source>
        <dbReference type="RuleBase" id="RU004003"/>
    </source>
</evidence>
<proteinExistence type="inferred from homology"/>
<evidence type="ECO:0000313" key="4">
    <source>
        <dbReference type="EMBL" id="SDT62345.1"/>
    </source>
</evidence>
<name>A0A1H2BVM1_9PSED</name>
<organism evidence="4 6">
    <name type="scientific">Pseudomonas prosekii</name>
    <dbReference type="NCBI Taxonomy" id="1148509"/>
    <lineage>
        <taxon>Bacteria</taxon>
        <taxon>Pseudomonadati</taxon>
        <taxon>Pseudomonadota</taxon>
        <taxon>Gammaproteobacteria</taxon>
        <taxon>Pseudomonadales</taxon>
        <taxon>Pseudomonadaceae</taxon>
        <taxon>Pseudomonas</taxon>
    </lineage>
</organism>
<dbReference type="InterPro" id="IPR004846">
    <property type="entry name" value="T2SS/T3SS_dom"/>
</dbReference>
<dbReference type="Gene3D" id="3.30.1370.130">
    <property type="match status" value="1"/>
</dbReference>
<accession>A0A1H2BVM1</accession>
<dbReference type="GO" id="GO:0009306">
    <property type="term" value="P:protein secretion"/>
    <property type="evidence" value="ECO:0007669"/>
    <property type="project" value="InterPro"/>
</dbReference>
<dbReference type="STRING" id="1148509.SAMN05216222_5538"/>
<protein>
    <submittedName>
        <fullName evidence="4">Type IV pilus assembly protein PilQ</fullName>
    </submittedName>
</protein>
<feature type="domain" description="Type II/III secretion system secretin-like" evidence="3">
    <location>
        <begin position="258"/>
        <end position="413"/>
    </location>
</feature>
<sequence length="417" mass="45064">MNTFSALRRLYVAVFLFFFISFSQAENVPQQLTFDFQTIPVSSALQLLADYRGLNLVLDENIRGSLSMRMKDVTWDEAIEYVTSAKGLLYTVEGKFLRVSAYSRPGDPYSANSYPAEQYSQLQSLSSGVNPTFDVSIFKVHNILASDAIKAFPLDSGETLNFEDGSSIIVARMSKPRLEQLKTLIAAVDYSRKQVMIQARIVEVDRSYSKNLGVQWGGTVGSGAGTVSGSVPLGFASGAIGAVGIISSALTLDARLSAMEQEGKGRVISSPRVYTSDRHQAKIVKGSQVPYQQSAGDGATSTSFKQAALSLDVTPFVNDKGVLLDVILSKDEPDYSNAMNGVPPINTTSLTSRVFSPFGQTIALGGVYSDVDTTVVKSVPFLGKIPGFKWLFTSSSTVSISTELVLFLTPVLVDQVR</sequence>
<gene>
    <name evidence="4" type="ORF">SAMN05216222_5538</name>
    <name evidence="5" type="ORF">SAMN05216222_5547</name>
</gene>
<dbReference type="Pfam" id="PF00263">
    <property type="entry name" value="Secretin"/>
    <property type="match status" value="1"/>
</dbReference>
<evidence type="ECO:0000256" key="2">
    <source>
        <dbReference type="SAM" id="SignalP"/>
    </source>
</evidence>
<keyword evidence="2" id="KW-0732">Signal</keyword>
<dbReference type="AlphaFoldDB" id="A0A1H2BVM1"/>
<dbReference type="RefSeq" id="WP_092281211.1">
    <property type="nucleotide sequence ID" value="NZ_LT629762.1"/>
</dbReference>
<feature type="chain" id="PRO_5015065403" evidence="2">
    <location>
        <begin position="26"/>
        <end position="417"/>
    </location>
</feature>
<evidence type="ECO:0000313" key="5">
    <source>
        <dbReference type="EMBL" id="SDT62454.1"/>
    </source>
</evidence>
<feature type="signal peptide" evidence="2">
    <location>
        <begin position="1"/>
        <end position="25"/>
    </location>
</feature>
<evidence type="ECO:0000259" key="3">
    <source>
        <dbReference type="Pfam" id="PF00263"/>
    </source>
</evidence>
<dbReference type="PANTHER" id="PTHR30604:SF1">
    <property type="entry name" value="DNA UTILIZATION PROTEIN HOFQ"/>
    <property type="match status" value="1"/>
</dbReference>